<comment type="similarity">
    <text evidence="5">Belongs to the CofC family.</text>
</comment>
<organism evidence="7 8">
    <name type="scientific">Gordonia phosphorivorans</name>
    <dbReference type="NCBI Taxonomy" id="1056982"/>
    <lineage>
        <taxon>Bacteria</taxon>
        <taxon>Bacillati</taxon>
        <taxon>Actinomycetota</taxon>
        <taxon>Actinomycetes</taxon>
        <taxon>Mycobacteriales</taxon>
        <taxon>Gordoniaceae</taxon>
        <taxon>Gordonia</taxon>
    </lineage>
</organism>
<evidence type="ECO:0000256" key="5">
    <source>
        <dbReference type="HAMAP-Rule" id="MF_02114"/>
    </source>
</evidence>
<dbReference type="InterPro" id="IPR002835">
    <property type="entry name" value="CofC"/>
</dbReference>
<keyword evidence="8" id="KW-1185">Reference proteome</keyword>
<feature type="binding site" evidence="5">
    <location>
        <position position="137"/>
    </location>
    <ligand>
        <name>phosphoenolpyruvate</name>
        <dbReference type="ChEBI" id="CHEBI:58702"/>
    </ligand>
</feature>
<feature type="binding site" evidence="5">
    <location>
        <position position="156"/>
    </location>
    <ligand>
        <name>phosphoenolpyruvate</name>
        <dbReference type="ChEBI" id="CHEBI:58702"/>
    </ligand>
</feature>
<reference evidence="7 8" key="1">
    <citation type="submission" date="2024-09" db="EMBL/GenBank/DDBJ databases">
        <authorList>
            <person name="Sun Q."/>
            <person name="Mori K."/>
        </authorList>
    </citation>
    <scope>NUCLEOTIDE SEQUENCE [LARGE SCALE GENOMIC DNA]</scope>
    <source>
        <strain evidence="7 8">CCM 7957</strain>
    </source>
</reference>
<evidence type="ECO:0000256" key="2">
    <source>
        <dbReference type="ARBA" id="ARBA00022695"/>
    </source>
</evidence>
<evidence type="ECO:0000259" key="6">
    <source>
        <dbReference type="Pfam" id="PF12804"/>
    </source>
</evidence>
<keyword evidence="4 5" id="KW-0342">GTP-binding</keyword>
<dbReference type="EC" id="2.7.7.105" evidence="5"/>
<keyword evidence="3 5" id="KW-0547">Nucleotide-binding</keyword>
<evidence type="ECO:0000313" key="8">
    <source>
        <dbReference type="Proteomes" id="UP001589783"/>
    </source>
</evidence>
<gene>
    <name evidence="7" type="primary">cofC</name>
    <name evidence="5" type="synonym">fbiD</name>
    <name evidence="7" type="ORF">ACFFJD_04730</name>
</gene>
<feature type="binding site" evidence="5">
    <location>
        <position position="153"/>
    </location>
    <ligand>
        <name>phosphoenolpyruvate</name>
        <dbReference type="ChEBI" id="CHEBI:58702"/>
    </ligand>
</feature>
<dbReference type="GO" id="GO:0043814">
    <property type="term" value="F:phospholactate guanylyltransferase activity"/>
    <property type="evidence" value="ECO:0007669"/>
    <property type="project" value="UniProtKB-EC"/>
</dbReference>
<comment type="caution">
    <text evidence="7">The sequence shown here is derived from an EMBL/GenBank/DDBJ whole genome shotgun (WGS) entry which is preliminary data.</text>
</comment>
<comment type="function">
    <text evidence="5">Guanylyltransferase that catalyzes the activation of phosphoenolpyruvate (PEP) as enolpyruvoyl-2-diphospho-5'-guanosine, via the condensation of PEP with GTP. It is involved in the biosynthesis of coenzyme F420, a hydride carrier cofactor.</text>
</comment>
<evidence type="ECO:0000256" key="3">
    <source>
        <dbReference type="ARBA" id="ARBA00022741"/>
    </source>
</evidence>
<keyword evidence="1 5" id="KW-0808">Transferase</keyword>
<dbReference type="HAMAP" id="MF_02114">
    <property type="entry name" value="CofC"/>
    <property type="match status" value="1"/>
</dbReference>
<dbReference type="Gene3D" id="3.90.550.10">
    <property type="entry name" value="Spore Coat Polysaccharide Biosynthesis Protein SpsA, Chain A"/>
    <property type="match status" value="1"/>
</dbReference>
<dbReference type="Pfam" id="PF12804">
    <property type="entry name" value="NTP_transf_3"/>
    <property type="match status" value="1"/>
</dbReference>
<dbReference type="NCBIfam" id="TIGR03552">
    <property type="entry name" value="F420_cofC"/>
    <property type="match status" value="1"/>
</dbReference>
<dbReference type="InterPro" id="IPR029044">
    <property type="entry name" value="Nucleotide-diphossugar_trans"/>
</dbReference>
<name>A0ABV6H6F2_9ACTN</name>
<keyword evidence="2 5" id="KW-0548">Nucleotidyltransferase</keyword>
<protein>
    <recommendedName>
        <fullName evidence="5">Phosphoenolpyruvate guanylyltransferase</fullName>
        <shortName evidence="5">PEP guanylyltransferase</shortName>
        <ecNumber evidence="5">2.7.7.105</ecNumber>
    </recommendedName>
</protein>
<evidence type="ECO:0000256" key="4">
    <source>
        <dbReference type="ARBA" id="ARBA00023134"/>
    </source>
</evidence>
<dbReference type="SUPFAM" id="SSF53448">
    <property type="entry name" value="Nucleotide-diphospho-sugar transferases"/>
    <property type="match status" value="1"/>
</dbReference>
<evidence type="ECO:0000256" key="1">
    <source>
        <dbReference type="ARBA" id="ARBA00022679"/>
    </source>
</evidence>
<feature type="domain" description="MobA-like NTP transferase" evidence="6">
    <location>
        <begin position="39"/>
        <end position="142"/>
    </location>
</feature>
<comment type="catalytic activity">
    <reaction evidence="5">
        <text>phosphoenolpyruvate + GTP + H(+) = enolpyruvoyl-2-diphospho-5'-guanosine + diphosphate</text>
        <dbReference type="Rhea" id="RHEA:30519"/>
        <dbReference type="ChEBI" id="CHEBI:15378"/>
        <dbReference type="ChEBI" id="CHEBI:33019"/>
        <dbReference type="ChEBI" id="CHEBI:37565"/>
        <dbReference type="ChEBI" id="CHEBI:58702"/>
        <dbReference type="ChEBI" id="CHEBI:143701"/>
        <dbReference type="EC" id="2.7.7.105"/>
    </reaction>
</comment>
<dbReference type="InterPro" id="IPR025877">
    <property type="entry name" value="MobA-like_NTP_Trfase"/>
</dbReference>
<dbReference type="PANTHER" id="PTHR40392">
    <property type="entry name" value="2-PHOSPHO-L-LACTATE GUANYLYLTRANSFERASE"/>
    <property type="match status" value="1"/>
</dbReference>
<dbReference type="RefSeq" id="WP_382361693.1">
    <property type="nucleotide sequence ID" value="NZ_JBHLWV010000013.1"/>
</dbReference>
<dbReference type="EMBL" id="JBHLWV010000013">
    <property type="protein sequence ID" value="MFC0314159.1"/>
    <property type="molecule type" value="Genomic_DNA"/>
</dbReference>
<dbReference type="PANTHER" id="PTHR40392:SF1">
    <property type="entry name" value="2-PHOSPHO-L-LACTATE GUANYLYLTRANSFERASE"/>
    <property type="match status" value="1"/>
</dbReference>
<proteinExistence type="inferred from homology"/>
<accession>A0ABV6H6F2</accession>
<sequence length="217" mass="22302">MSDAVAVVLALKALRDAKSRLGEEYRVDDRREKLVAAMFTDTVDAVVGAGYRDVVVVSPDPQVLGLARDLGCRPVAEPDGGEGLNAALAHGARGAPGGVVYLQADLPALRPASFADALTAADAHRVAFVADRHGTGTSLLAVAAGVRFVPAFGPESAAAHRGAGAVELDPTHARWADLRCDVDTPDDLRAAAALGLGARTDAALLVTHSDAARNRDG</sequence>
<comment type="pathway">
    <text evidence="5">Cofactor biosynthesis; coenzyme F420 biosynthesis.</text>
</comment>
<evidence type="ECO:0000313" key="7">
    <source>
        <dbReference type="EMBL" id="MFC0314159.1"/>
    </source>
</evidence>
<dbReference type="Proteomes" id="UP001589783">
    <property type="component" value="Unassembled WGS sequence"/>
</dbReference>